<dbReference type="PROSITE" id="PS50194">
    <property type="entry name" value="FILAMIN_REPEAT"/>
    <property type="match status" value="1"/>
</dbReference>
<dbReference type="InterPro" id="IPR013783">
    <property type="entry name" value="Ig-like_fold"/>
</dbReference>
<evidence type="ECO:0000256" key="2">
    <source>
        <dbReference type="SAM" id="MobiDB-lite"/>
    </source>
</evidence>
<accession>A0A448WDP6</accession>
<evidence type="ECO:0000313" key="3">
    <source>
        <dbReference type="EMBL" id="VEL09207.1"/>
    </source>
</evidence>
<organism evidence="3 4">
    <name type="scientific">Protopolystoma xenopodis</name>
    <dbReference type="NCBI Taxonomy" id="117903"/>
    <lineage>
        <taxon>Eukaryota</taxon>
        <taxon>Metazoa</taxon>
        <taxon>Spiralia</taxon>
        <taxon>Lophotrochozoa</taxon>
        <taxon>Platyhelminthes</taxon>
        <taxon>Monogenea</taxon>
        <taxon>Polyopisthocotylea</taxon>
        <taxon>Polystomatidea</taxon>
        <taxon>Polystomatidae</taxon>
        <taxon>Protopolystoma</taxon>
    </lineage>
</organism>
<dbReference type="InterPro" id="IPR001298">
    <property type="entry name" value="Filamin/ABP280_rpt"/>
</dbReference>
<reference evidence="3" key="1">
    <citation type="submission" date="2018-11" db="EMBL/GenBank/DDBJ databases">
        <authorList>
            <consortium name="Pathogen Informatics"/>
        </authorList>
    </citation>
    <scope>NUCLEOTIDE SEQUENCE</scope>
</reference>
<dbReference type="SMART" id="SM00557">
    <property type="entry name" value="IG_FLMN"/>
    <property type="match status" value="1"/>
</dbReference>
<sequence length="603" mass="64745">MRQGSQTPLASSTESLSQSCTQLVPQSGSQMSVCPVVPANRPQAEEQQRALGLLSDKHNKPLDSQSYQDGSMSPTSAVQIGLHQVTQLPSTLPKELNQCHGLMGTQPMHVSALAGGHISQVLSSEAKELVNVGEHQKLRFDVSMQHSADQNPDLSIEFKKTSENSLSQQNIVHETNSYSDSTNLSTSSKEPFSSHEKAQAVSQTTDLLSNQQTTLSGSKFTNEQQKLSDVSGSKIVYQSLKTSLLSESPSETAVTSATQVTDSTKGFIGFTAPLELISQSNAESSSNLLTAAQQVSQKAISRTNQIYDGLVQPLSQLASPLIETRAPVMVFGQPTESLAERPDTKITSQCQPLSSVNTAAHSDLPSSAVKLSDSSGLTQVQPNKEPYSALSYELEQVFSASDILKLSPIESAAPAEIPLKEPHIKVPWMKPPWTQKPLEQPNKPRPLKVLIEQSKWPQCTSDSPTSLANAFGPGLGLCPDQPVLVDQATEFTIDLSRLASTKSPQQTDSASSVEVVIQGPKEPDSVVCADRGDGTLGVMYVPRQVGKYVVSLVHADQTHLPGSPFVVAAYPADRSHLSTDEVVTYGLGVGKWGMRPSEGKWKA</sequence>
<keyword evidence="4" id="KW-1185">Reference proteome</keyword>
<feature type="repeat" description="Filamin" evidence="1">
    <location>
        <begin position="460"/>
        <end position="569"/>
    </location>
</feature>
<evidence type="ECO:0000256" key="1">
    <source>
        <dbReference type="PROSITE-ProRule" id="PRU00087"/>
    </source>
</evidence>
<dbReference type="EMBL" id="CAAALY010005752">
    <property type="protein sequence ID" value="VEL09207.1"/>
    <property type="molecule type" value="Genomic_DNA"/>
</dbReference>
<dbReference type="InterPro" id="IPR014756">
    <property type="entry name" value="Ig_E-set"/>
</dbReference>
<feature type="compositionally biased region" description="Polar residues" evidence="2">
    <location>
        <begin position="62"/>
        <end position="74"/>
    </location>
</feature>
<protein>
    <recommendedName>
        <fullName evidence="5">Filamin</fullName>
    </recommendedName>
</protein>
<dbReference type="SUPFAM" id="SSF81296">
    <property type="entry name" value="E set domains"/>
    <property type="match status" value="1"/>
</dbReference>
<dbReference type="Pfam" id="PF00630">
    <property type="entry name" value="Filamin"/>
    <property type="match status" value="1"/>
</dbReference>
<dbReference type="AlphaFoldDB" id="A0A448WDP6"/>
<evidence type="ECO:0008006" key="5">
    <source>
        <dbReference type="Google" id="ProtNLM"/>
    </source>
</evidence>
<feature type="compositionally biased region" description="Polar residues" evidence="2">
    <location>
        <begin position="1"/>
        <end position="32"/>
    </location>
</feature>
<gene>
    <name evidence="3" type="ORF">PXEA_LOCUS2647</name>
</gene>
<name>A0A448WDP6_9PLAT</name>
<dbReference type="Gene3D" id="2.60.40.10">
    <property type="entry name" value="Immunoglobulins"/>
    <property type="match status" value="1"/>
</dbReference>
<comment type="caution">
    <text evidence="3">The sequence shown here is derived from an EMBL/GenBank/DDBJ whole genome shotgun (WGS) entry which is preliminary data.</text>
</comment>
<feature type="region of interest" description="Disordered" evidence="2">
    <location>
        <begin position="1"/>
        <end position="74"/>
    </location>
</feature>
<dbReference type="InterPro" id="IPR017868">
    <property type="entry name" value="Filamin/ABP280_repeat-like"/>
</dbReference>
<evidence type="ECO:0000313" key="4">
    <source>
        <dbReference type="Proteomes" id="UP000784294"/>
    </source>
</evidence>
<proteinExistence type="predicted"/>
<dbReference type="Proteomes" id="UP000784294">
    <property type="component" value="Unassembled WGS sequence"/>
</dbReference>